<dbReference type="SUPFAM" id="SSF141452">
    <property type="entry name" value="Hcp1-like"/>
    <property type="match status" value="1"/>
</dbReference>
<dbReference type="EMBL" id="KV417877">
    <property type="protein sequence ID" value="KZP04930.1"/>
    <property type="molecule type" value="Genomic_DNA"/>
</dbReference>
<dbReference type="Gene3D" id="2.30.110.20">
    <property type="entry name" value="Hcp1-like"/>
    <property type="match status" value="1"/>
</dbReference>
<accession>A0A167VEM2</accession>
<dbReference type="OrthoDB" id="429813at2759"/>
<dbReference type="InterPro" id="IPR036624">
    <property type="entry name" value="Hcp1-lik_sf"/>
</dbReference>
<feature type="compositionally biased region" description="Acidic residues" evidence="1">
    <location>
        <begin position="56"/>
        <end position="70"/>
    </location>
</feature>
<dbReference type="Proteomes" id="UP000076532">
    <property type="component" value="Unassembled WGS sequence"/>
</dbReference>
<dbReference type="Pfam" id="PF05638">
    <property type="entry name" value="T6SS_HCP"/>
    <property type="match status" value="1"/>
</dbReference>
<dbReference type="InterPro" id="IPR008514">
    <property type="entry name" value="T6SS_Hcp"/>
</dbReference>
<reference evidence="2 3" key="1">
    <citation type="journal article" date="2016" name="Mol. Biol. Evol.">
        <title>Comparative Genomics of Early-Diverging Mushroom-Forming Fungi Provides Insights into the Origins of Lignocellulose Decay Capabilities.</title>
        <authorList>
            <person name="Nagy L.G."/>
            <person name="Riley R."/>
            <person name="Tritt A."/>
            <person name="Adam C."/>
            <person name="Daum C."/>
            <person name="Floudas D."/>
            <person name="Sun H."/>
            <person name="Yadav J.S."/>
            <person name="Pangilinan J."/>
            <person name="Larsson K.H."/>
            <person name="Matsuura K."/>
            <person name="Barry K."/>
            <person name="Labutti K."/>
            <person name="Kuo R."/>
            <person name="Ohm R.A."/>
            <person name="Bhattacharya S.S."/>
            <person name="Shirouzu T."/>
            <person name="Yoshinaga Y."/>
            <person name="Martin F.M."/>
            <person name="Grigoriev I.V."/>
            <person name="Hibbett D.S."/>
        </authorList>
    </citation>
    <scope>NUCLEOTIDE SEQUENCE [LARGE SCALE GENOMIC DNA]</scope>
    <source>
        <strain evidence="2 3">CBS 109695</strain>
    </source>
</reference>
<keyword evidence="3" id="KW-1185">Reference proteome</keyword>
<evidence type="ECO:0000256" key="1">
    <source>
        <dbReference type="SAM" id="MobiDB-lite"/>
    </source>
</evidence>
<evidence type="ECO:0000313" key="2">
    <source>
        <dbReference type="EMBL" id="KZP04930.1"/>
    </source>
</evidence>
<protein>
    <submittedName>
        <fullName evidence="2">Uncharacterized protein</fullName>
    </submittedName>
</protein>
<evidence type="ECO:0000313" key="3">
    <source>
        <dbReference type="Proteomes" id="UP000076532"/>
    </source>
</evidence>
<organism evidence="2 3">
    <name type="scientific">Athelia psychrophila</name>
    <dbReference type="NCBI Taxonomy" id="1759441"/>
    <lineage>
        <taxon>Eukaryota</taxon>
        <taxon>Fungi</taxon>
        <taxon>Dikarya</taxon>
        <taxon>Basidiomycota</taxon>
        <taxon>Agaricomycotina</taxon>
        <taxon>Agaricomycetes</taxon>
        <taxon>Agaricomycetidae</taxon>
        <taxon>Atheliales</taxon>
        <taxon>Atheliaceae</taxon>
        <taxon>Athelia</taxon>
    </lineage>
</organism>
<gene>
    <name evidence="2" type="ORF">FIBSPDRAFT_967705</name>
</gene>
<feature type="region of interest" description="Disordered" evidence="1">
    <location>
        <begin position="50"/>
        <end position="76"/>
    </location>
</feature>
<dbReference type="AlphaFoldDB" id="A0A167VEM2"/>
<dbReference type="STRING" id="436010.A0A167VEM2"/>
<proteinExistence type="predicted"/>
<name>A0A167VEM2_9AGAM</name>
<dbReference type="Gene3D" id="3.40.50.720">
    <property type="entry name" value="NAD(P)-binding Rossmann-like Domain"/>
    <property type="match status" value="1"/>
</dbReference>
<sequence length="401" mass="43620">MVWPLTSTTTTSDAIFAHFPGVAGSIAEKGFEGWVLIDSFHWGGGLGMSSSRWRDDDEEGEEEEGEADENDFTRPGEVTNPSLSEIALTKCPAPESAAILFNMIARKPYEKISIRFVRKATGSTTYIPYMGYDTYNTLLSALSTSCEINATPRESLSLNFMAIEFLIYDAQGEPTEAVRYHLRTLTATLRKGANLEVVEVVKKEKKAKDVEKCKILAASGLHATSFRIGQITGGKPSRALAISDWVPSFVKSSLVLGGLPGAHRVVTWLPMDVVLQTILDVAMGEESPSIAMNIVHPRPSSWLAIVSSISDALHTAGITPVRLAIIPFTEWFDLLEQRARRASIEEMAKIPSVKILEFFRDMTIADAAARKSGRAGHEGGNAYFATHKSQAASRDGAGAAH</sequence>